<feature type="non-terminal residue" evidence="1">
    <location>
        <position position="126"/>
    </location>
</feature>
<dbReference type="EMBL" id="ARZX01000102">
    <property type="protein sequence ID" value="EWH08469.1"/>
    <property type="molecule type" value="Genomic_DNA"/>
</dbReference>
<gene>
    <name evidence="1" type="ORF">KLA_17554</name>
</gene>
<keyword evidence="2" id="KW-1185">Reference proteome</keyword>
<proteinExistence type="predicted"/>
<comment type="caution">
    <text evidence="1">The sequence shown here is derived from an EMBL/GenBank/DDBJ whole genome shotgun (WGS) entry which is preliminary data.</text>
</comment>
<dbReference type="RefSeq" id="WP_034647533.1">
    <property type="nucleotide sequence ID" value="NZ_ARZX01000102.1"/>
</dbReference>
<evidence type="ECO:0000313" key="2">
    <source>
        <dbReference type="Proteomes" id="UP000019275"/>
    </source>
</evidence>
<organism evidence="1 2">
    <name type="scientific">Cellulophaga geojensis KL-A</name>
    <dbReference type="NCBI Taxonomy" id="1328323"/>
    <lineage>
        <taxon>Bacteria</taxon>
        <taxon>Pseudomonadati</taxon>
        <taxon>Bacteroidota</taxon>
        <taxon>Flavobacteriia</taxon>
        <taxon>Flavobacteriales</taxon>
        <taxon>Flavobacteriaceae</taxon>
        <taxon>Cellulophaga</taxon>
    </lineage>
</organism>
<reference evidence="1 2" key="1">
    <citation type="journal article" date="2014" name="Genome Announc.">
        <title>Draft Genome Sequence of the Carrageenan-Degrading Bacterium Cellulophaga sp. Strain KL-A, Isolated from Decaying Marine Algae.</title>
        <authorList>
            <person name="Shan D."/>
            <person name="Ying J."/>
            <person name="Li X."/>
            <person name="Gao Z."/>
            <person name="Wei G."/>
            <person name="Shao Z."/>
        </authorList>
    </citation>
    <scope>NUCLEOTIDE SEQUENCE [LARGE SCALE GENOMIC DNA]</scope>
    <source>
        <strain evidence="1 2">KL-A</strain>
    </source>
</reference>
<dbReference type="Proteomes" id="UP000019275">
    <property type="component" value="Unassembled WGS sequence"/>
</dbReference>
<accession>A0ABP3B494</accession>
<name>A0ABP3B494_9FLAO</name>
<protein>
    <recommendedName>
        <fullName evidence="3">DUF4304 domain-containing protein</fullName>
    </recommendedName>
</protein>
<sequence length="126" mass="14860">MKFNKQIFNSLIPILKNRGLTESTYSERSGSLSFYKSNKHSNYLITLELDDTTKGFVNVYGRISFTNVIDILSRFIELRPNVYEAVVVNYDLYKNKEKYNKIFDELERLPLKTDLDIKEFENEIIS</sequence>
<evidence type="ECO:0008006" key="3">
    <source>
        <dbReference type="Google" id="ProtNLM"/>
    </source>
</evidence>
<evidence type="ECO:0000313" key="1">
    <source>
        <dbReference type="EMBL" id="EWH08469.1"/>
    </source>
</evidence>